<keyword evidence="3" id="KW-1003">Cell membrane</keyword>
<feature type="transmembrane region" description="Helical" evidence="7">
    <location>
        <begin position="187"/>
        <end position="208"/>
    </location>
</feature>
<dbReference type="EMBL" id="RBIE01000003">
    <property type="protein sequence ID" value="RKQ60557.1"/>
    <property type="molecule type" value="Genomic_DNA"/>
</dbReference>
<organism evidence="9 10">
    <name type="scientific">Thermovibrio guaymasensis</name>
    <dbReference type="NCBI Taxonomy" id="240167"/>
    <lineage>
        <taxon>Bacteria</taxon>
        <taxon>Pseudomonadati</taxon>
        <taxon>Aquificota</taxon>
        <taxon>Aquificia</taxon>
        <taxon>Desulfurobacteriales</taxon>
        <taxon>Desulfurobacteriaceae</taxon>
        <taxon>Thermovibrio</taxon>
    </lineage>
</organism>
<dbReference type="InterPro" id="IPR004680">
    <property type="entry name" value="Cit_transptr-like_dom"/>
</dbReference>
<keyword evidence="10" id="KW-1185">Reference proteome</keyword>
<accession>A0A420W622</accession>
<dbReference type="PANTHER" id="PTHR43302">
    <property type="entry name" value="TRANSPORTER ARSB-RELATED"/>
    <property type="match status" value="1"/>
</dbReference>
<feature type="transmembrane region" description="Helical" evidence="7">
    <location>
        <begin position="329"/>
        <end position="348"/>
    </location>
</feature>
<sequence>MRTFLRHFFDEWLFYLSLFLALSTSLFLKKFPRITADEVQVLFILWVFLILIKGLQTSGLLDRIALKISKGRFLGLKLVLFTGFLSTLITNDVALIVMVPLTLAVGSGGVEKVLIFETLAANGLSAVSPIGNPQNIFIYLKYSLGPGEFFKVIWPFGALVLILLTLLSPKELKGRGAFRELCVKSALPVALLFLIFVFVALKLLPLYLGVLPLLYALLFRRELFRVDYFLLGTFLFFFAFTDNLSYALKIQIDSDISVFSYSALLSQVMSNVPAALLVSEFTDRWAPLLWGVSVGGFGTLVSSMANLITYRLYKKWRGDGKGFLLRFHFYNFLFFFIGFLIYILMLRAL</sequence>
<dbReference type="Proteomes" id="UP000280881">
    <property type="component" value="Unassembled WGS sequence"/>
</dbReference>
<evidence type="ECO:0000313" key="10">
    <source>
        <dbReference type="Proteomes" id="UP000280881"/>
    </source>
</evidence>
<dbReference type="AlphaFoldDB" id="A0A420W622"/>
<protein>
    <submittedName>
        <fullName evidence="9">YbiR family transporter</fullName>
    </submittedName>
</protein>
<feature type="transmembrane region" description="Helical" evidence="7">
    <location>
        <begin position="149"/>
        <end position="167"/>
    </location>
</feature>
<dbReference type="PANTHER" id="PTHR43302:SF5">
    <property type="entry name" value="TRANSPORTER ARSB-RELATED"/>
    <property type="match status" value="1"/>
</dbReference>
<comment type="caution">
    <text evidence="9">The sequence shown here is derived from an EMBL/GenBank/DDBJ whole genome shotgun (WGS) entry which is preliminary data.</text>
</comment>
<keyword evidence="5 7" id="KW-1133">Transmembrane helix</keyword>
<dbReference type="OrthoDB" id="3177666at2"/>
<gene>
    <name evidence="9" type="ORF">C7457_1379</name>
</gene>
<keyword evidence="6 7" id="KW-0472">Membrane</keyword>
<feature type="transmembrane region" description="Helical" evidence="7">
    <location>
        <begin position="40"/>
        <end position="61"/>
    </location>
</feature>
<proteinExistence type="predicted"/>
<evidence type="ECO:0000256" key="4">
    <source>
        <dbReference type="ARBA" id="ARBA00022692"/>
    </source>
</evidence>
<evidence type="ECO:0000256" key="2">
    <source>
        <dbReference type="ARBA" id="ARBA00022448"/>
    </source>
</evidence>
<dbReference type="GO" id="GO:0055085">
    <property type="term" value="P:transmembrane transport"/>
    <property type="evidence" value="ECO:0007669"/>
    <property type="project" value="InterPro"/>
</dbReference>
<dbReference type="Pfam" id="PF03600">
    <property type="entry name" value="CitMHS"/>
    <property type="match status" value="1"/>
</dbReference>
<keyword evidence="2" id="KW-0813">Transport</keyword>
<feature type="transmembrane region" description="Helical" evidence="7">
    <location>
        <begin position="288"/>
        <end position="308"/>
    </location>
</feature>
<evidence type="ECO:0000256" key="7">
    <source>
        <dbReference type="SAM" id="Phobius"/>
    </source>
</evidence>
<evidence type="ECO:0000256" key="5">
    <source>
        <dbReference type="ARBA" id="ARBA00022989"/>
    </source>
</evidence>
<evidence type="ECO:0000259" key="8">
    <source>
        <dbReference type="Pfam" id="PF03600"/>
    </source>
</evidence>
<feature type="transmembrane region" description="Helical" evidence="7">
    <location>
        <begin position="73"/>
        <end position="99"/>
    </location>
</feature>
<evidence type="ECO:0000313" key="9">
    <source>
        <dbReference type="EMBL" id="RKQ60557.1"/>
    </source>
</evidence>
<keyword evidence="4 7" id="KW-0812">Transmembrane</keyword>
<evidence type="ECO:0000256" key="3">
    <source>
        <dbReference type="ARBA" id="ARBA00022475"/>
    </source>
</evidence>
<comment type="subcellular location">
    <subcellularLocation>
        <location evidence="1">Cell membrane</location>
        <topology evidence="1">Multi-pass membrane protein</topology>
    </subcellularLocation>
</comment>
<dbReference type="GO" id="GO:0005886">
    <property type="term" value="C:plasma membrane"/>
    <property type="evidence" value="ECO:0007669"/>
    <property type="project" value="UniProtKB-SubCell"/>
</dbReference>
<evidence type="ECO:0000256" key="1">
    <source>
        <dbReference type="ARBA" id="ARBA00004651"/>
    </source>
</evidence>
<evidence type="ECO:0000256" key="6">
    <source>
        <dbReference type="ARBA" id="ARBA00023136"/>
    </source>
</evidence>
<feature type="transmembrane region" description="Helical" evidence="7">
    <location>
        <begin position="12"/>
        <end position="28"/>
    </location>
</feature>
<feature type="domain" description="Citrate transporter-like" evidence="8">
    <location>
        <begin position="32"/>
        <end position="293"/>
    </location>
</feature>
<feature type="transmembrane region" description="Helical" evidence="7">
    <location>
        <begin position="258"/>
        <end position="276"/>
    </location>
</feature>
<feature type="transmembrane region" description="Helical" evidence="7">
    <location>
        <begin position="228"/>
        <end position="246"/>
    </location>
</feature>
<reference evidence="9 10" key="1">
    <citation type="submission" date="2018-10" db="EMBL/GenBank/DDBJ databases">
        <title>Genomic Encyclopedia of Type Strains, Phase IV (KMG-IV): sequencing the most valuable type-strain genomes for metagenomic binning, comparative biology and taxonomic classification.</title>
        <authorList>
            <person name="Goeker M."/>
        </authorList>
    </citation>
    <scope>NUCLEOTIDE SEQUENCE [LARGE SCALE GENOMIC DNA]</scope>
    <source>
        <strain evidence="9 10">DSM 15521</strain>
    </source>
</reference>
<dbReference type="RefSeq" id="WP_121171405.1">
    <property type="nucleotide sequence ID" value="NZ_RBIE01000003.1"/>
</dbReference>
<name>A0A420W622_9BACT</name>